<keyword evidence="1" id="KW-1133">Transmembrane helix</keyword>
<keyword evidence="1" id="KW-0472">Membrane</keyword>
<dbReference type="EMBL" id="BJUM01000086">
    <property type="protein sequence ID" value="GEK57089.1"/>
    <property type="molecule type" value="Genomic_DNA"/>
</dbReference>
<dbReference type="Gene3D" id="3.40.50.300">
    <property type="entry name" value="P-loop containing nucleotide triphosphate hydrolases"/>
    <property type="match status" value="1"/>
</dbReference>
<accession>A0A510Y1D3</accession>
<keyword evidence="4" id="KW-1185">Reference proteome</keyword>
<feature type="domain" description="Zona occludens toxin N-terminal" evidence="2">
    <location>
        <begin position="2"/>
        <end position="257"/>
    </location>
</feature>
<dbReference type="InterPro" id="IPR008900">
    <property type="entry name" value="Zot_N"/>
</dbReference>
<evidence type="ECO:0000313" key="3">
    <source>
        <dbReference type="EMBL" id="GEK57089.1"/>
    </source>
</evidence>
<dbReference type="RefSeq" id="WP_089346637.1">
    <property type="nucleotide sequence ID" value="NZ_BJUM01000086.1"/>
</dbReference>
<dbReference type="Proteomes" id="UP000321419">
    <property type="component" value="Unassembled WGS sequence"/>
</dbReference>
<evidence type="ECO:0000256" key="1">
    <source>
        <dbReference type="SAM" id="Phobius"/>
    </source>
</evidence>
<dbReference type="InterPro" id="IPR027417">
    <property type="entry name" value="P-loop_NTPase"/>
</dbReference>
<organism evidence="3 4">
    <name type="scientific">Pseudoalteromonas espejiana</name>
    <dbReference type="NCBI Taxonomy" id="28107"/>
    <lineage>
        <taxon>Bacteria</taxon>
        <taxon>Pseudomonadati</taxon>
        <taxon>Pseudomonadota</taxon>
        <taxon>Gammaproteobacteria</taxon>
        <taxon>Alteromonadales</taxon>
        <taxon>Pseudoalteromonadaceae</taxon>
        <taxon>Pseudoalteromonas</taxon>
    </lineage>
</organism>
<feature type="transmembrane region" description="Helical" evidence="1">
    <location>
        <begin position="268"/>
        <end position="291"/>
    </location>
</feature>
<evidence type="ECO:0000313" key="4">
    <source>
        <dbReference type="Proteomes" id="UP000321419"/>
    </source>
</evidence>
<comment type="caution">
    <text evidence="3">The sequence shown here is derived from an EMBL/GenBank/DDBJ whole genome shotgun (WGS) entry which is preliminary data.</text>
</comment>
<evidence type="ECO:0000259" key="2">
    <source>
        <dbReference type="Pfam" id="PF05707"/>
    </source>
</evidence>
<name>A0A510Y1D3_9GAMM</name>
<dbReference type="OrthoDB" id="6280543at2"/>
<gene>
    <name evidence="3" type="ORF">PES01_39340</name>
</gene>
<keyword evidence="1" id="KW-0812">Transmembrane</keyword>
<dbReference type="Pfam" id="PF05707">
    <property type="entry name" value="Zot"/>
    <property type="match status" value="1"/>
</dbReference>
<dbReference type="AlphaFoldDB" id="A0A510Y1D3"/>
<protein>
    <submittedName>
        <fullName evidence="3">Toxin</fullName>
    </submittedName>
</protein>
<proteinExistence type="predicted"/>
<sequence>MATKIFHGPPGSYKSSTAMWYEIVPALRQGRVVITNLQGIKTMEAIQKELNEVFPNTARLLRISIGNDLGMLLMRNFFHWLPIGSLIFLDEIQDIYPNDKSFKPSDYDYKNEGYFNEHLPDEFIEIYHAEQKSIKSSINVTDFQDDIGESLFDERDYLRYPRTLRECFMRHRHYNWDILIATPDIKEVSSFIRSVCEVAYCHSSKDAIPISYFKRRPRILEHLPKTNGLTASKTDIVSYKKVPLDVFKLYKSTATGKNTKSGAGKSPFTFSLLFGFIFLISFIVYLFYFFLDDTSDKVPQTTSTVKNVQKTNVSKIPQEIAYGNNQDSTAVKKNINAFDSVSFRNDSFQNMFTSSRSLLEPFGVTSIFVSGISTVYHSKHSIQRYYVFKMYSGADEFTVNSDFFYEMGFKIFYKSDCLLELRYESMSDYIYCEPSKVENIQQDIDSNNVVDVSLLGD</sequence>
<reference evidence="3 4" key="1">
    <citation type="submission" date="2019-07" db="EMBL/GenBank/DDBJ databases">
        <title>Whole genome shotgun sequence of Pseudoalteromonas espejiana NBRC 102222.</title>
        <authorList>
            <person name="Hosoyama A."/>
            <person name="Uohara A."/>
            <person name="Ohji S."/>
            <person name="Ichikawa N."/>
        </authorList>
    </citation>
    <scope>NUCLEOTIDE SEQUENCE [LARGE SCALE GENOMIC DNA]</scope>
    <source>
        <strain evidence="3 4">NBRC 102222</strain>
    </source>
</reference>